<dbReference type="GeneTree" id="ENSGT00940000158017"/>
<keyword evidence="3" id="KW-1133">Transmembrane helix</keyword>
<keyword evidence="5" id="KW-0393">Immunoglobulin domain</keyword>
<keyword evidence="8" id="KW-1185">Reference proteome</keyword>
<dbReference type="Ensembl" id="ENSECAT00000131500.1">
    <property type="protein sequence ID" value="ENSECAP00000080911.1"/>
    <property type="gene ID" value="ENSECAG00000055935.1"/>
</dbReference>
<dbReference type="PROSITE" id="PS50835">
    <property type="entry name" value="IG_LIKE"/>
    <property type="match status" value="1"/>
</dbReference>
<evidence type="ECO:0000256" key="4">
    <source>
        <dbReference type="ARBA" id="ARBA00023136"/>
    </source>
</evidence>
<keyword evidence="2" id="KW-0812">Transmembrane</keyword>
<sequence length="247" mass="27201">MGSVGGAQRKVQCHPLSLEISPFYLAFWSPCILQRQGFLPSFCPSYLLPSFLCPSLLSFLPSSLHRRGTAGMHGICIISFSGRWTLALCPLPLALTAKTLTKTPLPFYLSPGLSPQSWALSPSLKGQEDGGIWLECTSIGWHPEPRAVWRDSYGEIIFALGDDHTVSAGSLFLVTTVVIIRDRSVRNVSCSINNTLLGQEKETVISIPESFVPNTSPWMVSWLSSCLLCSSSWLEHLSYQETPQGKR</sequence>
<dbReference type="PANTHER" id="PTHR24100:SF139">
    <property type="entry name" value="BUTYROPHILIN SUBFAMILY 2 MEMBER A2"/>
    <property type="match status" value="1"/>
</dbReference>
<evidence type="ECO:0000256" key="1">
    <source>
        <dbReference type="ARBA" id="ARBA00004370"/>
    </source>
</evidence>
<evidence type="ECO:0000256" key="3">
    <source>
        <dbReference type="ARBA" id="ARBA00022989"/>
    </source>
</evidence>
<reference evidence="7" key="2">
    <citation type="submission" date="2025-08" db="UniProtKB">
        <authorList>
            <consortium name="Ensembl"/>
        </authorList>
    </citation>
    <scope>IDENTIFICATION</scope>
    <source>
        <strain evidence="7">Thoroughbred</strain>
    </source>
</reference>
<feature type="domain" description="Ig-like" evidence="6">
    <location>
        <begin position="111"/>
        <end position="206"/>
    </location>
</feature>
<evidence type="ECO:0000259" key="6">
    <source>
        <dbReference type="PROSITE" id="PS50835"/>
    </source>
</evidence>
<evidence type="ECO:0000256" key="5">
    <source>
        <dbReference type="ARBA" id="ARBA00023319"/>
    </source>
</evidence>
<keyword evidence="4" id="KW-0472">Membrane</keyword>
<reference evidence="7 8" key="1">
    <citation type="journal article" date="2009" name="Science">
        <title>Genome sequence, comparative analysis, and population genetics of the domestic horse.</title>
        <authorList>
            <consortium name="Broad Institute Genome Sequencing Platform"/>
            <consortium name="Broad Institute Whole Genome Assembly Team"/>
            <person name="Wade C.M."/>
            <person name="Giulotto E."/>
            <person name="Sigurdsson S."/>
            <person name="Zoli M."/>
            <person name="Gnerre S."/>
            <person name="Imsland F."/>
            <person name="Lear T.L."/>
            <person name="Adelson D.L."/>
            <person name="Bailey E."/>
            <person name="Bellone R.R."/>
            <person name="Bloecker H."/>
            <person name="Distl O."/>
            <person name="Edgar R.C."/>
            <person name="Garber M."/>
            <person name="Leeb T."/>
            <person name="Mauceli E."/>
            <person name="MacLeod J.N."/>
            <person name="Penedo M.C.T."/>
            <person name="Raison J.M."/>
            <person name="Sharpe T."/>
            <person name="Vogel J."/>
            <person name="Andersson L."/>
            <person name="Antczak D.F."/>
            <person name="Biagi T."/>
            <person name="Binns M.M."/>
            <person name="Chowdhary B.P."/>
            <person name="Coleman S.J."/>
            <person name="Della Valle G."/>
            <person name="Fryc S."/>
            <person name="Guerin G."/>
            <person name="Hasegawa T."/>
            <person name="Hill E.W."/>
            <person name="Jurka J."/>
            <person name="Kiialainen A."/>
            <person name="Lindgren G."/>
            <person name="Liu J."/>
            <person name="Magnani E."/>
            <person name="Mickelson J.R."/>
            <person name="Murray J."/>
            <person name="Nergadze S.G."/>
            <person name="Onofrio R."/>
            <person name="Pedroni S."/>
            <person name="Piras M.F."/>
            <person name="Raudsepp T."/>
            <person name="Rocchi M."/>
            <person name="Roeed K.H."/>
            <person name="Ryder O.A."/>
            <person name="Searle S."/>
            <person name="Skow L."/>
            <person name="Swinburne J.E."/>
            <person name="Syvaenen A.C."/>
            <person name="Tozaki T."/>
            <person name="Valberg S.J."/>
            <person name="Vaudin M."/>
            <person name="White J.R."/>
            <person name="Zody M.C."/>
            <person name="Lander E.S."/>
            <person name="Lindblad-Toh K."/>
        </authorList>
    </citation>
    <scope>NUCLEOTIDE SEQUENCE [LARGE SCALE GENOMIC DNA]</scope>
    <source>
        <strain evidence="7 8">Thoroughbred</strain>
    </source>
</reference>
<dbReference type="InterPro" id="IPR007110">
    <property type="entry name" value="Ig-like_dom"/>
</dbReference>
<dbReference type="FunFam" id="2.60.40.10:FF:000088">
    <property type="entry name" value="Butyrophilin subfamily 1 member A1"/>
    <property type="match status" value="1"/>
</dbReference>
<dbReference type="InterPro" id="IPR050504">
    <property type="entry name" value="IgSF_BTN/MOG"/>
</dbReference>
<comment type="subcellular location">
    <subcellularLocation>
        <location evidence="1">Membrane</location>
    </subcellularLocation>
</comment>
<reference evidence="7" key="3">
    <citation type="submission" date="2025-09" db="UniProtKB">
        <authorList>
            <consortium name="Ensembl"/>
        </authorList>
    </citation>
    <scope>IDENTIFICATION</scope>
    <source>
        <strain evidence="7">Thoroughbred</strain>
    </source>
</reference>
<dbReference type="AlphaFoldDB" id="A0A9L0T3R0"/>
<dbReference type="InterPro" id="IPR036179">
    <property type="entry name" value="Ig-like_dom_sf"/>
</dbReference>
<evidence type="ECO:0000256" key="2">
    <source>
        <dbReference type="ARBA" id="ARBA00022692"/>
    </source>
</evidence>
<dbReference type="Proteomes" id="UP000002281">
    <property type="component" value="Chromosome 20"/>
</dbReference>
<name>A0A9L0T3R0_HORSE</name>
<evidence type="ECO:0000313" key="7">
    <source>
        <dbReference type="Ensembl" id="ENSECAP00000080911.1"/>
    </source>
</evidence>
<protein>
    <recommendedName>
        <fullName evidence="6">Ig-like domain-containing protein</fullName>
    </recommendedName>
</protein>
<evidence type="ECO:0000313" key="8">
    <source>
        <dbReference type="Proteomes" id="UP000002281"/>
    </source>
</evidence>
<accession>A0A9L0T3R0</accession>
<dbReference type="Gene3D" id="2.60.40.10">
    <property type="entry name" value="Immunoglobulins"/>
    <property type="match status" value="1"/>
</dbReference>
<organism evidence="7 8">
    <name type="scientific">Equus caballus</name>
    <name type="common">Horse</name>
    <dbReference type="NCBI Taxonomy" id="9796"/>
    <lineage>
        <taxon>Eukaryota</taxon>
        <taxon>Metazoa</taxon>
        <taxon>Chordata</taxon>
        <taxon>Craniata</taxon>
        <taxon>Vertebrata</taxon>
        <taxon>Euteleostomi</taxon>
        <taxon>Mammalia</taxon>
        <taxon>Eutheria</taxon>
        <taxon>Laurasiatheria</taxon>
        <taxon>Perissodactyla</taxon>
        <taxon>Equidae</taxon>
        <taxon>Equus</taxon>
    </lineage>
</organism>
<dbReference type="Pfam" id="PF22705">
    <property type="entry name" value="C2-set_3"/>
    <property type="match status" value="1"/>
</dbReference>
<dbReference type="SUPFAM" id="SSF48726">
    <property type="entry name" value="Immunoglobulin"/>
    <property type="match status" value="1"/>
</dbReference>
<dbReference type="GO" id="GO:0016020">
    <property type="term" value="C:membrane"/>
    <property type="evidence" value="ECO:0007669"/>
    <property type="project" value="UniProtKB-SubCell"/>
</dbReference>
<dbReference type="InterPro" id="IPR053896">
    <property type="entry name" value="BTN3A2-like_Ig-C"/>
</dbReference>
<dbReference type="InterPro" id="IPR013783">
    <property type="entry name" value="Ig-like_fold"/>
</dbReference>
<dbReference type="PANTHER" id="PTHR24100">
    <property type="entry name" value="BUTYROPHILIN"/>
    <property type="match status" value="1"/>
</dbReference>
<proteinExistence type="predicted"/>